<comment type="caution">
    <text evidence="4">The sequence shown here is derived from an EMBL/GenBank/DDBJ whole genome shotgun (WGS) entry which is preliminary data.</text>
</comment>
<sequence length="538" mass="56769">MKTKICAFLAVIMVFYGTCGVFASDNAALDSVAEGLAAYICDAVPNPTIGDTGGDWAVIGLARSGYAVPEGYFQKYSQNVEAQLEETGGILDDKKYTEYSRLILALTAIGKNPADVAGYNLLLPLGDYDQVVWQGINGPVWALIALDSGNYEIPQNAAAATQATRELYIAKILESQHADGGWALADGAASDPDVTAMALQALANYQGRADVQKAIDAALDYLSGQQNENGGFSSWGAENSESSAQVLIALCALGIPTEDARFVKNGNTVLDHLMGCYETGSGMKRTPAGDVNQMTTEQGFLAVVAAQRMLEGKPGLYCMDDTAAIVPDGDAPAAGLPGKHTDVHAAEVREPGKTFADISAHPNKAAIEALAERGIINGMDADTFAPDMTMTRAEFAAIAVNALGLPIVDTGVFSDVPAEVWFAPYVNTAYAYGIVSGVSDTAFNPDGTITRQEAAAMVARGAGLCGMDPQMDAFSARDVLAGFIDYVEAADWAYSALAFCYQEGILPDDAIEILPQQPVTRAEIAQMLYNLLNRADLL</sequence>
<dbReference type="SUPFAM" id="SSF48239">
    <property type="entry name" value="Terpenoid cyclases/Protein prenyltransferases"/>
    <property type="match status" value="1"/>
</dbReference>
<dbReference type="EMBL" id="DVND01000122">
    <property type="protein sequence ID" value="HIU48632.1"/>
    <property type="molecule type" value="Genomic_DNA"/>
</dbReference>
<dbReference type="PANTHER" id="PTHR43308:SF5">
    <property type="entry name" value="S-LAYER PROTEIN _ PEPTIDOGLYCAN ENDO-BETA-N-ACETYLGLUCOSAMINIDASE"/>
    <property type="match status" value="1"/>
</dbReference>
<keyword evidence="2" id="KW-0732">Signal</keyword>
<dbReference type="Gene3D" id="1.50.10.20">
    <property type="match status" value="1"/>
</dbReference>
<feature type="domain" description="SLH" evidence="3">
    <location>
        <begin position="409"/>
        <end position="472"/>
    </location>
</feature>
<accession>A0A9D1LVD6</accession>
<dbReference type="AlphaFoldDB" id="A0A9D1LVD6"/>
<feature type="signal peptide" evidence="2">
    <location>
        <begin position="1"/>
        <end position="23"/>
    </location>
</feature>
<gene>
    <name evidence="4" type="ORF">IAB04_04660</name>
</gene>
<dbReference type="Pfam" id="PF00395">
    <property type="entry name" value="SLH"/>
    <property type="match status" value="3"/>
</dbReference>
<evidence type="ECO:0000313" key="5">
    <source>
        <dbReference type="Proteomes" id="UP000824111"/>
    </source>
</evidence>
<proteinExistence type="predicted"/>
<evidence type="ECO:0000313" key="4">
    <source>
        <dbReference type="EMBL" id="HIU48632.1"/>
    </source>
</evidence>
<reference evidence="4" key="2">
    <citation type="journal article" date="2021" name="PeerJ">
        <title>Extensive microbial diversity within the chicken gut microbiome revealed by metagenomics and culture.</title>
        <authorList>
            <person name="Gilroy R."/>
            <person name="Ravi A."/>
            <person name="Getino M."/>
            <person name="Pursley I."/>
            <person name="Horton D.L."/>
            <person name="Alikhan N.F."/>
            <person name="Baker D."/>
            <person name="Gharbi K."/>
            <person name="Hall N."/>
            <person name="Watson M."/>
            <person name="Adriaenssens E.M."/>
            <person name="Foster-Nyarko E."/>
            <person name="Jarju S."/>
            <person name="Secka A."/>
            <person name="Antonio M."/>
            <person name="Oren A."/>
            <person name="Chaudhuri R.R."/>
            <person name="La Ragione R."/>
            <person name="Hildebrand F."/>
            <person name="Pallen M.J."/>
        </authorList>
    </citation>
    <scope>NUCLEOTIDE SEQUENCE</scope>
    <source>
        <strain evidence="4">ChiSjej4B22-9803</strain>
    </source>
</reference>
<dbReference type="InterPro" id="IPR051465">
    <property type="entry name" value="Cell_Envelope_Struct_Comp"/>
</dbReference>
<keyword evidence="1" id="KW-0677">Repeat</keyword>
<feature type="domain" description="SLH" evidence="3">
    <location>
        <begin position="350"/>
        <end position="408"/>
    </location>
</feature>
<dbReference type="PANTHER" id="PTHR43308">
    <property type="entry name" value="OUTER MEMBRANE PROTEIN ALPHA-RELATED"/>
    <property type="match status" value="1"/>
</dbReference>
<name>A0A9D1LVD6_9FIRM</name>
<evidence type="ECO:0000256" key="1">
    <source>
        <dbReference type="ARBA" id="ARBA00022737"/>
    </source>
</evidence>
<dbReference type="InterPro" id="IPR008930">
    <property type="entry name" value="Terpenoid_cyclase/PrenylTrfase"/>
</dbReference>
<dbReference type="CDD" id="cd00688">
    <property type="entry name" value="ISOPREN_C2_like"/>
    <property type="match status" value="1"/>
</dbReference>
<protein>
    <submittedName>
        <fullName evidence="4">S-layer homology domain-containing protein</fullName>
    </submittedName>
</protein>
<evidence type="ECO:0000259" key="3">
    <source>
        <dbReference type="PROSITE" id="PS51272"/>
    </source>
</evidence>
<feature type="chain" id="PRO_5038525527" evidence="2">
    <location>
        <begin position="24"/>
        <end position="538"/>
    </location>
</feature>
<reference evidence="4" key="1">
    <citation type="submission" date="2020-10" db="EMBL/GenBank/DDBJ databases">
        <authorList>
            <person name="Gilroy R."/>
        </authorList>
    </citation>
    <scope>NUCLEOTIDE SEQUENCE</scope>
    <source>
        <strain evidence="4">ChiSjej4B22-9803</strain>
    </source>
</reference>
<dbReference type="Proteomes" id="UP000824111">
    <property type="component" value="Unassembled WGS sequence"/>
</dbReference>
<feature type="domain" description="SLH" evidence="3">
    <location>
        <begin position="480"/>
        <end position="538"/>
    </location>
</feature>
<dbReference type="PROSITE" id="PS51272">
    <property type="entry name" value="SLH"/>
    <property type="match status" value="3"/>
</dbReference>
<evidence type="ECO:0000256" key="2">
    <source>
        <dbReference type="SAM" id="SignalP"/>
    </source>
</evidence>
<dbReference type="InterPro" id="IPR001119">
    <property type="entry name" value="SLH_dom"/>
</dbReference>
<organism evidence="4 5">
    <name type="scientific">Candidatus Avimonoglobus intestinipullorum</name>
    <dbReference type="NCBI Taxonomy" id="2840699"/>
    <lineage>
        <taxon>Bacteria</taxon>
        <taxon>Bacillati</taxon>
        <taxon>Bacillota</taxon>
        <taxon>Clostridia</taxon>
        <taxon>Eubacteriales</taxon>
        <taxon>Candidatus Avimonoglobus</taxon>
    </lineage>
</organism>